<dbReference type="PROSITE" id="PS50937">
    <property type="entry name" value="HTH_MERR_2"/>
    <property type="match status" value="1"/>
</dbReference>
<evidence type="ECO:0000256" key="1">
    <source>
        <dbReference type="ARBA" id="ARBA00023125"/>
    </source>
</evidence>
<feature type="coiled-coil region" evidence="2">
    <location>
        <begin position="100"/>
        <end position="137"/>
    </location>
</feature>
<evidence type="ECO:0000313" key="4">
    <source>
        <dbReference type="EMBL" id="RIA47481.1"/>
    </source>
</evidence>
<accession>A0A397PP18</accession>
<comment type="caution">
    <text evidence="4">The sequence shown here is derived from an EMBL/GenBank/DDBJ whole genome shotgun (WGS) entry which is preliminary data.</text>
</comment>
<dbReference type="AlphaFoldDB" id="A0A397PP18"/>
<dbReference type="PANTHER" id="PTHR30204:SF58">
    <property type="entry name" value="HTH-TYPE TRANSCRIPTIONAL REGULATOR YFMP"/>
    <property type="match status" value="1"/>
</dbReference>
<dbReference type="RefSeq" id="WP_119062346.1">
    <property type="nucleotide sequence ID" value="NZ_QXDF01000003.1"/>
</dbReference>
<protein>
    <submittedName>
        <fullName evidence="4">DNA-binding transcriptional MerR regulator</fullName>
    </submittedName>
</protein>
<gene>
    <name evidence="4" type="ORF">BXY53_2562</name>
</gene>
<dbReference type="Pfam" id="PF13411">
    <property type="entry name" value="MerR_1"/>
    <property type="match status" value="1"/>
</dbReference>
<dbReference type="InterPro" id="IPR000551">
    <property type="entry name" value="MerR-type_HTH_dom"/>
</dbReference>
<dbReference type="GO" id="GO:0003700">
    <property type="term" value="F:DNA-binding transcription factor activity"/>
    <property type="evidence" value="ECO:0007669"/>
    <property type="project" value="InterPro"/>
</dbReference>
<dbReference type="SMART" id="SM00422">
    <property type="entry name" value="HTH_MERR"/>
    <property type="match status" value="1"/>
</dbReference>
<keyword evidence="1 4" id="KW-0238">DNA-binding</keyword>
<dbReference type="GO" id="GO:0003677">
    <property type="term" value="F:DNA binding"/>
    <property type="evidence" value="ECO:0007669"/>
    <property type="project" value="UniProtKB-KW"/>
</dbReference>
<dbReference type="EMBL" id="QXDF01000003">
    <property type="protein sequence ID" value="RIA47481.1"/>
    <property type="molecule type" value="Genomic_DNA"/>
</dbReference>
<feature type="domain" description="HTH merR-type" evidence="3">
    <location>
        <begin position="25"/>
        <end position="92"/>
    </location>
</feature>
<dbReference type="PANTHER" id="PTHR30204">
    <property type="entry name" value="REDOX-CYCLING DRUG-SENSING TRANSCRIPTIONAL ACTIVATOR SOXR"/>
    <property type="match status" value="1"/>
</dbReference>
<evidence type="ECO:0000259" key="3">
    <source>
        <dbReference type="PROSITE" id="PS50937"/>
    </source>
</evidence>
<dbReference type="OrthoDB" id="9803659at2"/>
<evidence type="ECO:0000256" key="2">
    <source>
        <dbReference type="SAM" id="Coils"/>
    </source>
</evidence>
<dbReference type="PROSITE" id="PS00552">
    <property type="entry name" value="HTH_MERR_1"/>
    <property type="match status" value="1"/>
</dbReference>
<proteinExistence type="predicted"/>
<evidence type="ECO:0000313" key="5">
    <source>
        <dbReference type="Proteomes" id="UP000266273"/>
    </source>
</evidence>
<dbReference type="InterPro" id="IPR047057">
    <property type="entry name" value="MerR_fam"/>
</dbReference>
<dbReference type="Proteomes" id="UP000266273">
    <property type="component" value="Unassembled WGS sequence"/>
</dbReference>
<dbReference type="CDD" id="cd04776">
    <property type="entry name" value="HTH_GnyR"/>
    <property type="match status" value="1"/>
</dbReference>
<reference evidence="4 5" key="1">
    <citation type="submission" date="2018-08" db="EMBL/GenBank/DDBJ databases">
        <title>Genomic Encyclopedia of Archaeal and Bacterial Type Strains, Phase II (KMG-II): from individual species to whole genera.</title>
        <authorList>
            <person name="Goeker M."/>
        </authorList>
    </citation>
    <scope>NUCLEOTIDE SEQUENCE [LARGE SCALE GENOMIC DNA]</scope>
    <source>
        <strain evidence="4 5">DSM 5002</strain>
    </source>
</reference>
<dbReference type="Gene3D" id="1.10.1660.10">
    <property type="match status" value="1"/>
</dbReference>
<sequence length="146" mass="16885">MAKHPQFSETGAELGAASDESNQELYGIGELAEELGISQRAVRFYETKGLLKPRRVGVNRVYDRRDRARLKLILRGKRLGFSLQEIAEYLDLYDEDPEQIRQVRHLLNKVEQAIEDLQRKRDDIDSTLEELASIREECLGRLKAEE</sequence>
<organism evidence="4 5">
    <name type="scientific">Dichotomicrobium thermohalophilum</name>
    <dbReference type="NCBI Taxonomy" id="933063"/>
    <lineage>
        <taxon>Bacteria</taxon>
        <taxon>Pseudomonadati</taxon>
        <taxon>Pseudomonadota</taxon>
        <taxon>Alphaproteobacteria</taxon>
        <taxon>Hyphomicrobiales</taxon>
        <taxon>Hyphomicrobiaceae</taxon>
        <taxon>Dichotomicrobium</taxon>
    </lineage>
</organism>
<dbReference type="InterPro" id="IPR009061">
    <property type="entry name" value="DNA-bd_dom_put_sf"/>
</dbReference>
<keyword evidence="2" id="KW-0175">Coiled coil</keyword>
<keyword evidence="5" id="KW-1185">Reference proteome</keyword>
<dbReference type="SUPFAM" id="SSF46955">
    <property type="entry name" value="Putative DNA-binding domain"/>
    <property type="match status" value="1"/>
</dbReference>
<name>A0A397PP18_9HYPH</name>